<dbReference type="Gene3D" id="1.25.40.10">
    <property type="entry name" value="Tetratricopeptide repeat domain"/>
    <property type="match status" value="2"/>
</dbReference>
<dbReference type="PANTHER" id="PTHR47459:SF3">
    <property type="entry name" value="OS03G0149400 PROTEIN"/>
    <property type="match status" value="1"/>
</dbReference>
<proteinExistence type="predicted"/>
<organism evidence="1 2">
    <name type="scientific">Apostasia shenzhenica</name>
    <dbReference type="NCBI Taxonomy" id="1088818"/>
    <lineage>
        <taxon>Eukaryota</taxon>
        <taxon>Viridiplantae</taxon>
        <taxon>Streptophyta</taxon>
        <taxon>Embryophyta</taxon>
        <taxon>Tracheophyta</taxon>
        <taxon>Spermatophyta</taxon>
        <taxon>Magnoliopsida</taxon>
        <taxon>Liliopsida</taxon>
        <taxon>Asparagales</taxon>
        <taxon>Orchidaceae</taxon>
        <taxon>Apostasioideae</taxon>
        <taxon>Apostasia</taxon>
    </lineage>
</organism>
<accession>A0A2H9ZWY9</accession>
<dbReference type="Proteomes" id="UP000236161">
    <property type="component" value="Unassembled WGS sequence"/>
</dbReference>
<dbReference type="OrthoDB" id="626167at2759"/>
<gene>
    <name evidence="1" type="ORF">AXF42_Ash021112</name>
</gene>
<keyword evidence="2" id="KW-1185">Reference proteome</keyword>
<evidence type="ECO:0000313" key="1">
    <source>
        <dbReference type="EMBL" id="PKA47782.1"/>
    </source>
</evidence>
<dbReference type="EMBL" id="KZ453094">
    <property type="protein sequence ID" value="PKA47782.1"/>
    <property type="molecule type" value="Genomic_DNA"/>
</dbReference>
<evidence type="ECO:0008006" key="3">
    <source>
        <dbReference type="Google" id="ProtNLM"/>
    </source>
</evidence>
<evidence type="ECO:0000313" key="2">
    <source>
        <dbReference type="Proteomes" id="UP000236161"/>
    </source>
</evidence>
<name>A0A2H9ZWY9_9ASPA</name>
<sequence>MTNRLASSSIPAMAAMRRAMAASLLAKISRTKFSSRSFAITPFYWNQPSLNPLPQSRYVAKLHPHLLLFRRDTQTSTTPSFQPPALMPPQSEILGSSLDAAATADEYLSAFKLFESSLSEDDERLGLASLKVAEHLYSEAPDELEKALSFGVRALEVLGRKHGGGSLPLVKALRLVGSISCKLRRFDESLESLKTADQILDSMEEDGFGCDEFDSMRIGVQLELASTKIAMGRRWDAMINLRRSLQLRTMTLKPDSLELGAAFKDMAEAYAGVLKFCQALPLCLKALGIFEAKLGKNCEEVVKIRQLLGAIHIGLGENENALKQNELCQKILRSLGLEAELLSLEIEAANIQIALGRAGEAMNILKGVIQNTGKESETRAFAYVSMAKALFDQNRMWESKGCLDMSCGILNKVDSTSPGKVADVLAEISMLYETMNDFESSISLLRRTITVLEELPQELYLMGSIFARMGWLLLLTGTAQDAVPSLERAVVILKNSFGPKHFGLGFAYKHLGQAYLEINKTQSAIQVLLIAKDILDESFGRHHEDSIDACQCIANAYGIMRSYGPAMEFQQEVLDRWETCGPDARDEFREAYRLLGQLKRKAQGSVSAVFPANSLPECIQRSEQ</sequence>
<dbReference type="SMART" id="SM00028">
    <property type="entry name" value="TPR"/>
    <property type="match status" value="7"/>
</dbReference>
<dbReference type="InterPro" id="IPR011990">
    <property type="entry name" value="TPR-like_helical_dom_sf"/>
</dbReference>
<dbReference type="AlphaFoldDB" id="A0A2H9ZWY9"/>
<protein>
    <recommendedName>
        <fullName evidence="3">MalT-like TPR region domain-containing protein</fullName>
    </recommendedName>
</protein>
<dbReference type="InterPro" id="IPR019734">
    <property type="entry name" value="TPR_rpt"/>
</dbReference>
<dbReference type="STRING" id="1088818.A0A2H9ZWY9"/>
<reference evidence="1 2" key="1">
    <citation type="journal article" date="2017" name="Nature">
        <title>The Apostasia genome and the evolution of orchids.</title>
        <authorList>
            <person name="Zhang G.Q."/>
            <person name="Liu K.W."/>
            <person name="Li Z."/>
            <person name="Lohaus R."/>
            <person name="Hsiao Y.Y."/>
            <person name="Niu S.C."/>
            <person name="Wang J.Y."/>
            <person name="Lin Y.C."/>
            <person name="Xu Q."/>
            <person name="Chen L.J."/>
            <person name="Yoshida K."/>
            <person name="Fujiwara S."/>
            <person name="Wang Z.W."/>
            <person name="Zhang Y.Q."/>
            <person name="Mitsuda N."/>
            <person name="Wang M."/>
            <person name="Liu G.H."/>
            <person name="Pecoraro L."/>
            <person name="Huang H.X."/>
            <person name="Xiao X.J."/>
            <person name="Lin M."/>
            <person name="Wu X.Y."/>
            <person name="Wu W.L."/>
            <person name="Chen Y.Y."/>
            <person name="Chang S.B."/>
            <person name="Sakamoto S."/>
            <person name="Ohme-Takagi M."/>
            <person name="Yagi M."/>
            <person name="Zeng S.J."/>
            <person name="Shen C.Y."/>
            <person name="Yeh C.M."/>
            <person name="Luo Y.B."/>
            <person name="Tsai W.C."/>
            <person name="Van de Peer Y."/>
            <person name="Liu Z.J."/>
        </authorList>
    </citation>
    <scope>NUCLEOTIDE SEQUENCE [LARGE SCALE GENOMIC DNA]</scope>
    <source>
        <strain evidence="2">cv. Shenzhen</strain>
        <tissue evidence="1">Stem</tissue>
    </source>
</reference>
<dbReference type="SUPFAM" id="SSF48452">
    <property type="entry name" value="TPR-like"/>
    <property type="match status" value="2"/>
</dbReference>
<dbReference type="PANTHER" id="PTHR47459">
    <property type="entry name" value="KINESIN LIGHT CHAIN-RELATED"/>
    <property type="match status" value="1"/>
</dbReference>